<keyword evidence="2" id="KW-1185">Reference proteome</keyword>
<evidence type="ECO:0000313" key="1">
    <source>
        <dbReference type="EMBL" id="WXB90963.1"/>
    </source>
</evidence>
<sequence>MKILLTNWNTKFQDLALSYGEYMKADLVVSVNKIYQMMLIDAAKTGEAVNIAFPIQIMGRE</sequence>
<accession>A0ABZ2N003</accession>
<dbReference type="EMBL" id="CP147403">
    <property type="protein sequence ID" value="WXB90963.1"/>
    <property type="molecule type" value="Genomic_DNA"/>
</dbReference>
<protein>
    <submittedName>
        <fullName evidence="1">Uncharacterized protein</fullName>
    </submittedName>
</protein>
<reference evidence="1 2" key="1">
    <citation type="submission" date="2024-02" db="EMBL/GenBank/DDBJ databases">
        <title>Seven novel Bacillus-like species.</title>
        <authorList>
            <person name="Liu G."/>
        </authorList>
    </citation>
    <scope>NUCLEOTIDE SEQUENCE [LARGE SCALE GENOMIC DNA]</scope>
    <source>
        <strain evidence="1 2">FJAT-53654</strain>
    </source>
</reference>
<evidence type="ECO:0000313" key="2">
    <source>
        <dbReference type="Proteomes" id="UP001368328"/>
    </source>
</evidence>
<proteinExistence type="predicted"/>
<dbReference type="Proteomes" id="UP001368328">
    <property type="component" value="Chromosome"/>
</dbReference>
<organism evidence="1 2">
    <name type="scientific">Metabacillus rhizosphaerae</name>
    <dbReference type="NCBI Taxonomy" id="3117747"/>
    <lineage>
        <taxon>Bacteria</taxon>
        <taxon>Bacillati</taxon>
        <taxon>Bacillota</taxon>
        <taxon>Bacilli</taxon>
        <taxon>Bacillales</taxon>
        <taxon>Bacillaceae</taxon>
        <taxon>Metabacillus</taxon>
    </lineage>
</organism>
<gene>
    <name evidence="1" type="ORF">WCV66_12585</name>
</gene>
<name>A0ABZ2N003_9BACI</name>
<dbReference type="RefSeq" id="WP_338789175.1">
    <property type="nucleotide sequence ID" value="NZ_CP147403.1"/>
</dbReference>